<proteinExistence type="predicted"/>
<dbReference type="Pfam" id="PF00700">
    <property type="entry name" value="Flagellin_C"/>
    <property type="match status" value="1"/>
</dbReference>
<comment type="caution">
    <text evidence="2">The sequence shown here is derived from an EMBL/GenBank/DDBJ whole genome shotgun (WGS) entry which is preliminary data.</text>
</comment>
<evidence type="ECO:0000259" key="1">
    <source>
        <dbReference type="Pfam" id="PF00700"/>
    </source>
</evidence>
<protein>
    <recommendedName>
        <fullName evidence="1">Flagellin C-terminal domain-containing protein</fullName>
    </recommendedName>
</protein>
<gene>
    <name evidence="2" type="ORF">D3272_08555</name>
</gene>
<sequence>MPARSASGAPSGALSSSQSYVVSLSEAITSGVGSLVRADMDVSAARLRALQAQKLLGTQAVCIANQHSQLVLKLFGG</sequence>
<evidence type="ECO:0000313" key="3">
    <source>
        <dbReference type="Proteomes" id="UP000289411"/>
    </source>
</evidence>
<dbReference type="AlphaFoldDB" id="A0A4Q2RDW3"/>
<dbReference type="Gene3D" id="1.20.1330.10">
    <property type="entry name" value="f41 fragment of flagellin, N-terminal domain"/>
    <property type="match status" value="1"/>
</dbReference>
<feature type="domain" description="Flagellin C-terminal" evidence="1">
    <location>
        <begin position="4"/>
        <end position="75"/>
    </location>
</feature>
<organism evidence="2 3">
    <name type="scientific">Lichenibacterium ramalinae</name>
    <dbReference type="NCBI Taxonomy" id="2316527"/>
    <lineage>
        <taxon>Bacteria</taxon>
        <taxon>Pseudomonadati</taxon>
        <taxon>Pseudomonadota</taxon>
        <taxon>Alphaproteobacteria</taxon>
        <taxon>Hyphomicrobiales</taxon>
        <taxon>Lichenihabitantaceae</taxon>
        <taxon>Lichenibacterium</taxon>
    </lineage>
</organism>
<reference evidence="2 3" key="1">
    <citation type="submission" date="2018-09" db="EMBL/GenBank/DDBJ databases">
        <authorList>
            <person name="Grouzdev D.S."/>
            <person name="Krutkina M.S."/>
        </authorList>
    </citation>
    <scope>NUCLEOTIDE SEQUENCE [LARGE SCALE GENOMIC DNA]</scope>
    <source>
        <strain evidence="2 3">RmlP001</strain>
    </source>
</reference>
<accession>A0A4Q2RDW3</accession>
<dbReference type="Proteomes" id="UP000289411">
    <property type="component" value="Unassembled WGS sequence"/>
</dbReference>
<dbReference type="SUPFAM" id="SSF64518">
    <property type="entry name" value="Phase 1 flagellin"/>
    <property type="match status" value="1"/>
</dbReference>
<reference evidence="2 3" key="2">
    <citation type="submission" date="2019-02" db="EMBL/GenBank/DDBJ databases">
        <title>'Lichenibacterium ramalinii' gen. nov. sp. nov., 'Lichenibacterium minor' gen. nov. sp. nov.</title>
        <authorList>
            <person name="Pankratov T."/>
        </authorList>
    </citation>
    <scope>NUCLEOTIDE SEQUENCE [LARGE SCALE GENOMIC DNA]</scope>
    <source>
        <strain evidence="2 3">RmlP001</strain>
    </source>
</reference>
<keyword evidence="3" id="KW-1185">Reference proteome</keyword>
<evidence type="ECO:0000313" key="2">
    <source>
        <dbReference type="EMBL" id="RYB05642.1"/>
    </source>
</evidence>
<name>A0A4Q2RDW3_9HYPH</name>
<dbReference type="EMBL" id="QYBC01000006">
    <property type="protein sequence ID" value="RYB05642.1"/>
    <property type="molecule type" value="Genomic_DNA"/>
</dbReference>
<dbReference type="InterPro" id="IPR046358">
    <property type="entry name" value="Flagellin_C"/>
</dbReference>